<keyword evidence="2" id="KW-1277">Toxin-antitoxin system</keyword>
<dbReference type="NCBIfam" id="TIGR02385">
    <property type="entry name" value="RelE_StbE"/>
    <property type="match status" value="1"/>
</dbReference>
<comment type="similarity">
    <text evidence="1">Belongs to the RelE toxin family.</text>
</comment>
<dbReference type="AlphaFoldDB" id="A0A2W0ETH7"/>
<organism evidence="3 4">
    <name type="scientific">Pseudomonas jessenii</name>
    <dbReference type="NCBI Taxonomy" id="77298"/>
    <lineage>
        <taxon>Bacteria</taxon>
        <taxon>Pseudomonadati</taxon>
        <taxon>Pseudomonadota</taxon>
        <taxon>Gammaproteobacteria</taxon>
        <taxon>Pseudomonadales</taxon>
        <taxon>Pseudomonadaceae</taxon>
        <taxon>Pseudomonas</taxon>
    </lineage>
</organism>
<name>A0A2W0ETH7_PSEJE</name>
<dbReference type="Proteomes" id="UP000247437">
    <property type="component" value="Unassembled WGS sequence"/>
</dbReference>
<evidence type="ECO:0000256" key="2">
    <source>
        <dbReference type="ARBA" id="ARBA00022649"/>
    </source>
</evidence>
<gene>
    <name evidence="3" type="ORF">CRX42_08830</name>
</gene>
<protein>
    <submittedName>
        <fullName evidence="3">Type II toxin-antitoxin system mRNA interferase toxin, RelE/StbE family</fullName>
    </submittedName>
</protein>
<evidence type="ECO:0000313" key="4">
    <source>
        <dbReference type="Proteomes" id="UP000247437"/>
    </source>
</evidence>
<dbReference type="SUPFAM" id="SSF143011">
    <property type="entry name" value="RelE-like"/>
    <property type="match status" value="1"/>
</dbReference>
<dbReference type="Pfam" id="PF05016">
    <property type="entry name" value="ParE_toxin"/>
    <property type="match status" value="1"/>
</dbReference>
<sequence length="96" mass="11251">MTYKLEFLPSARKEWDKLGHTVRVQFKKKLAERLELPRIPSDSLHGMPDCYKIKLKSSGYRLVYEVIDERVVVSVVSVVAVGKRERSEVYERAKKR</sequence>
<comment type="caution">
    <text evidence="3">The sequence shown here is derived from an EMBL/GenBank/DDBJ whole genome shotgun (WGS) entry which is preliminary data.</text>
</comment>
<reference evidence="3 4" key="1">
    <citation type="journal article" date="2018" name="Appl. Microbiol. Biotechnol.">
        <title>Characterization of the caprolactam degradation pathway in Pseudomonas jessenii using mass spectrometry-based proteomics.</title>
        <authorList>
            <person name="Otzen M."/>
            <person name="Palacio C."/>
            <person name="Janssen D.B."/>
        </authorList>
    </citation>
    <scope>NUCLEOTIDE SEQUENCE [LARGE SCALE GENOMIC DNA]</scope>
    <source>
        <strain evidence="3 4">GO3</strain>
    </source>
</reference>
<dbReference type="InterPro" id="IPR007712">
    <property type="entry name" value="RelE/ParE_toxin"/>
</dbReference>
<dbReference type="EMBL" id="PDLL01000073">
    <property type="protein sequence ID" value="PYY70942.1"/>
    <property type="molecule type" value="Genomic_DNA"/>
</dbReference>
<proteinExistence type="inferred from homology"/>
<dbReference type="PANTHER" id="PTHR35601:SF2">
    <property type="entry name" value="MRNA INTERFERASE TOXIN RELE"/>
    <property type="match status" value="1"/>
</dbReference>
<dbReference type="OrthoDB" id="9801234at2"/>
<accession>A0A2W0ETH7</accession>
<dbReference type="Gene3D" id="3.30.2310.20">
    <property type="entry name" value="RelE-like"/>
    <property type="match status" value="1"/>
</dbReference>
<dbReference type="PANTHER" id="PTHR35601">
    <property type="entry name" value="TOXIN RELE"/>
    <property type="match status" value="1"/>
</dbReference>
<evidence type="ECO:0000256" key="1">
    <source>
        <dbReference type="ARBA" id="ARBA00006226"/>
    </source>
</evidence>
<dbReference type="RefSeq" id="WP_110659017.1">
    <property type="nucleotide sequence ID" value="NZ_PDLL01000073.1"/>
</dbReference>
<evidence type="ECO:0000313" key="3">
    <source>
        <dbReference type="EMBL" id="PYY70942.1"/>
    </source>
</evidence>
<dbReference type="InterPro" id="IPR035093">
    <property type="entry name" value="RelE/ParE_toxin_dom_sf"/>
</dbReference>